<evidence type="ECO:0000313" key="3">
    <source>
        <dbReference type="Proteomes" id="UP000243589"/>
    </source>
</evidence>
<feature type="compositionally biased region" description="Low complexity" evidence="1">
    <location>
        <begin position="262"/>
        <end position="273"/>
    </location>
</feature>
<protein>
    <submittedName>
        <fullName evidence="2">Uncharacterized protein</fullName>
    </submittedName>
</protein>
<dbReference type="EMBL" id="LQQC01000001">
    <property type="protein sequence ID" value="KXZ59818.1"/>
    <property type="molecule type" value="Genomic_DNA"/>
</dbReference>
<keyword evidence="3" id="KW-1185">Reference proteome</keyword>
<evidence type="ECO:0000256" key="1">
    <source>
        <dbReference type="SAM" id="MobiDB-lite"/>
    </source>
</evidence>
<reference evidence="2 3" key="1">
    <citation type="submission" date="2016-01" db="EMBL/GenBank/DDBJ databases">
        <title>Use of Whole Genome Sequencing to ascertain that Brevibacterium massiliense (Roux, Raoult 2009) is a later heterotypic synonym of Brevibacterium ravenspurgense (Mages 2008).</title>
        <authorList>
            <person name="Bernier A.-M."/>
            <person name="Burdz T."/>
            <person name="Huynh C."/>
            <person name="Pachecho A.L."/>
            <person name="Wiebe D."/>
            <person name="Bonner C."/>
            <person name="Bernard K."/>
        </authorList>
    </citation>
    <scope>NUCLEOTIDE SEQUENCE [LARGE SCALE GENOMIC DNA]</scope>
    <source>
        <strain evidence="2 3">CCUG56047</strain>
    </source>
</reference>
<sequence length="341" mass="36990">MRKWLSASAVLLLLAVVSVPVFNLTRYSPATTVSRYLNALADGNGAAARGLVLGPDLQNTDGMTDEVIGGAQGVPTQIKTGVEESGDTTARVRADYVLGSKPHTTVFELERIPRTWGLFSQWRIRVEEWPTLSVQGPQAQAANINSQPMANGTNTVPVLFPLQYGVGFNQKYVKSAYKTVDVVEPGEEHSVTVEAEPTPALSKEAQAQLRRQLEDCTKQKVLMPTGCVFGYETDNTILGDVRWELKSVPDVELVRDASMTVSTSLGSSGDPSSGDGGDSQKARQAGGLRMRPAEATFIISGNYRDSRTGTETDFREEVTELISARIILTEDGKVRVEQIEP</sequence>
<proteinExistence type="predicted"/>
<accession>A0A150HDE4</accession>
<evidence type="ECO:0000313" key="2">
    <source>
        <dbReference type="EMBL" id="KXZ59818.1"/>
    </source>
</evidence>
<dbReference type="RefSeq" id="WP_062019269.1">
    <property type="nucleotide sequence ID" value="NZ_LQQC01000001.1"/>
</dbReference>
<dbReference type="Proteomes" id="UP000243589">
    <property type="component" value="Unassembled WGS sequence"/>
</dbReference>
<dbReference type="PATRIC" id="fig|479117.4.peg.33"/>
<organism evidence="2 3">
    <name type="scientific">Brevibacterium ravenspurgense</name>
    <dbReference type="NCBI Taxonomy" id="479117"/>
    <lineage>
        <taxon>Bacteria</taxon>
        <taxon>Bacillati</taxon>
        <taxon>Actinomycetota</taxon>
        <taxon>Actinomycetes</taxon>
        <taxon>Micrococcales</taxon>
        <taxon>Brevibacteriaceae</taxon>
        <taxon>Brevibacterium</taxon>
    </lineage>
</organism>
<comment type="caution">
    <text evidence="2">The sequence shown here is derived from an EMBL/GenBank/DDBJ whole genome shotgun (WGS) entry which is preliminary data.</text>
</comment>
<gene>
    <name evidence="2" type="ORF">Bravens_00033</name>
</gene>
<name>A0A150HDE4_9MICO</name>
<dbReference type="AlphaFoldDB" id="A0A150HDE4"/>
<feature type="region of interest" description="Disordered" evidence="1">
    <location>
        <begin position="262"/>
        <end position="288"/>
    </location>
</feature>